<dbReference type="InterPro" id="IPR036271">
    <property type="entry name" value="Tet_transcr_reg_TetR-rel_C_sf"/>
</dbReference>
<dbReference type="RefSeq" id="WP_006821244.1">
    <property type="nucleotide sequence ID" value="NZ_FXYZ01000035.1"/>
</dbReference>
<dbReference type="EMBL" id="FXYZ01000035">
    <property type="protein sequence ID" value="SMY02577.1"/>
    <property type="molecule type" value="Genomic_DNA"/>
</dbReference>
<dbReference type="SUPFAM" id="SSF46689">
    <property type="entry name" value="Homeodomain-like"/>
    <property type="match status" value="1"/>
</dbReference>
<organism evidence="1 2">
    <name type="scientific">Brevibacterium aurantiacum</name>
    <dbReference type="NCBI Taxonomy" id="273384"/>
    <lineage>
        <taxon>Bacteria</taxon>
        <taxon>Bacillati</taxon>
        <taxon>Actinomycetota</taxon>
        <taxon>Actinomycetes</taxon>
        <taxon>Micrococcales</taxon>
        <taxon>Brevibacteriaceae</taxon>
        <taxon>Brevibacterium</taxon>
    </lineage>
</organism>
<dbReference type="AlphaFoldDB" id="A0A2H1KS77"/>
<protein>
    <recommendedName>
        <fullName evidence="3">TetR family transcriptional regulator</fullName>
    </recommendedName>
</protein>
<sequence length="214" mass="22655">MIRSGRPRRLTTAAIVDAGTKLTLPKLTVRGIASELGVSEMSIYRRAGSIQGLRDLVAEGIVERADFALPNLDDPEDALVDLARRLRDFVLTNPGIAEHLTRLSSATPVSVGRIDRSQAEFAERYGISAAQASILVSTIAEHAVALAAVNPRSHSQVRDSTSLSAAVSTVRAGALATAALSPEERFCWSIRATARGMLGMLGLPIRTDTPLSGG</sequence>
<dbReference type="Proteomes" id="UP000234327">
    <property type="component" value="Unassembled WGS sequence"/>
</dbReference>
<evidence type="ECO:0008006" key="3">
    <source>
        <dbReference type="Google" id="ProtNLM"/>
    </source>
</evidence>
<reference evidence="1 2" key="1">
    <citation type="submission" date="2017-03" db="EMBL/GenBank/DDBJ databases">
        <authorList>
            <person name="Afonso C.L."/>
            <person name="Miller P.J."/>
            <person name="Scott M.A."/>
            <person name="Spackman E."/>
            <person name="Goraichik I."/>
            <person name="Dimitrov K.M."/>
            <person name="Suarez D.L."/>
            <person name="Swayne D.E."/>
        </authorList>
    </citation>
    <scope>NUCLEOTIDE SEQUENCE [LARGE SCALE GENOMIC DNA]</scope>
    <source>
        <strain evidence="2">6(3)</strain>
    </source>
</reference>
<evidence type="ECO:0000313" key="1">
    <source>
        <dbReference type="EMBL" id="SMY02577.1"/>
    </source>
</evidence>
<proteinExistence type="predicted"/>
<evidence type="ECO:0000313" key="2">
    <source>
        <dbReference type="Proteomes" id="UP000234327"/>
    </source>
</evidence>
<dbReference type="SUPFAM" id="SSF48498">
    <property type="entry name" value="Tetracyclin repressor-like, C-terminal domain"/>
    <property type="match status" value="1"/>
</dbReference>
<dbReference type="InterPro" id="IPR009057">
    <property type="entry name" value="Homeodomain-like_sf"/>
</dbReference>
<gene>
    <name evidence="1" type="ORF">BAURA63_03670</name>
</gene>
<name>A0A2H1KS77_BREAU</name>
<accession>A0A2H1KS77</accession>
<dbReference type="Gene3D" id="1.10.357.10">
    <property type="entry name" value="Tetracycline Repressor, domain 2"/>
    <property type="match status" value="1"/>
</dbReference>